<dbReference type="Proteomes" id="UP000187158">
    <property type="component" value="Unassembled WGS sequence"/>
</dbReference>
<accession>A0ABX3GPR4</accession>
<evidence type="ECO:0000313" key="1">
    <source>
        <dbReference type="EMBL" id="OMD32640.1"/>
    </source>
</evidence>
<name>A0ABX3GPR4_9BACL</name>
<organism evidence="1 2">
    <name type="scientific">Paenibacillus odorifer</name>
    <dbReference type="NCBI Taxonomy" id="189426"/>
    <lineage>
        <taxon>Bacteria</taxon>
        <taxon>Bacillati</taxon>
        <taxon>Bacillota</taxon>
        <taxon>Bacilli</taxon>
        <taxon>Bacillales</taxon>
        <taxon>Paenibacillaceae</taxon>
        <taxon>Paenibacillus</taxon>
    </lineage>
</organism>
<sequence>MSTTQTSKAMPAICNEGCNNQFEVNGFQTARLPGAIEKTYFICPHCKHEYVAFYTDSEVRQLQDKIRRIQSQLQNPRADQTSTLKKIKKTQASIKAGMDRVRAAVEGGVGL</sequence>
<comment type="caution">
    <text evidence="1">The sequence shown here is derived from an EMBL/GenBank/DDBJ whole genome shotgun (WGS) entry which is preliminary data.</text>
</comment>
<proteinExistence type="predicted"/>
<dbReference type="EMBL" id="MPVP01000099">
    <property type="protein sequence ID" value="OMD32640.1"/>
    <property type="molecule type" value="Genomic_DNA"/>
</dbReference>
<reference evidence="1 2" key="1">
    <citation type="submission" date="2016-11" db="EMBL/GenBank/DDBJ databases">
        <title>Paenibacillus species isolates.</title>
        <authorList>
            <person name="Beno S.M."/>
        </authorList>
    </citation>
    <scope>NUCLEOTIDE SEQUENCE [LARGE SCALE GENOMIC DNA]</scope>
    <source>
        <strain evidence="1 2">FSL H7-0433</strain>
    </source>
</reference>
<protein>
    <recommendedName>
        <fullName evidence="3">Transglycosylase</fullName>
    </recommendedName>
</protein>
<evidence type="ECO:0000313" key="2">
    <source>
        <dbReference type="Proteomes" id="UP000187158"/>
    </source>
</evidence>
<gene>
    <name evidence="1" type="ORF">BSO21_16270</name>
</gene>
<dbReference type="RefSeq" id="WP_076219179.1">
    <property type="nucleotide sequence ID" value="NZ_MPVP01000099.1"/>
</dbReference>
<evidence type="ECO:0008006" key="3">
    <source>
        <dbReference type="Google" id="ProtNLM"/>
    </source>
</evidence>
<keyword evidence="2" id="KW-1185">Reference proteome</keyword>